<keyword evidence="2" id="KW-0732">Signal</keyword>
<gene>
    <name evidence="3" type="ORF">DEVEQU_02142</name>
</gene>
<dbReference type="RefSeq" id="WP_126150532.1">
    <property type="nucleotide sequence ID" value="NZ_JBHTMH010000004.1"/>
</dbReference>
<organism evidence="3 4">
    <name type="scientific">Devosia equisanguinis</name>
    <dbReference type="NCBI Taxonomy" id="2490941"/>
    <lineage>
        <taxon>Bacteria</taxon>
        <taxon>Pseudomonadati</taxon>
        <taxon>Pseudomonadota</taxon>
        <taxon>Alphaproteobacteria</taxon>
        <taxon>Hyphomicrobiales</taxon>
        <taxon>Devosiaceae</taxon>
        <taxon>Devosia</taxon>
    </lineage>
</organism>
<feature type="chain" id="PRO_5019223580" evidence="2">
    <location>
        <begin position="17"/>
        <end position="406"/>
    </location>
</feature>
<dbReference type="OrthoDB" id="7948019at2"/>
<keyword evidence="4" id="KW-1185">Reference proteome</keyword>
<evidence type="ECO:0000256" key="2">
    <source>
        <dbReference type="SAM" id="SignalP"/>
    </source>
</evidence>
<evidence type="ECO:0000256" key="1">
    <source>
        <dbReference type="SAM" id="MobiDB-lite"/>
    </source>
</evidence>
<dbReference type="AlphaFoldDB" id="A0A447IBV4"/>
<feature type="region of interest" description="Disordered" evidence="1">
    <location>
        <begin position="346"/>
        <end position="406"/>
    </location>
</feature>
<reference evidence="3 4" key="1">
    <citation type="submission" date="2018-12" db="EMBL/GenBank/DDBJ databases">
        <authorList>
            <person name="Criscuolo A."/>
        </authorList>
    </citation>
    <scope>NUCLEOTIDE SEQUENCE [LARGE SCALE GENOMIC DNA]</scope>
    <source>
        <strain evidence="3">ACIP1116281</strain>
    </source>
</reference>
<feature type="signal peptide" evidence="2">
    <location>
        <begin position="1"/>
        <end position="16"/>
    </location>
</feature>
<evidence type="ECO:0000313" key="3">
    <source>
        <dbReference type="EMBL" id="VDS05001.1"/>
    </source>
</evidence>
<dbReference type="Proteomes" id="UP000268844">
    <property type="component" value="Unassembled WGS sequence"/>
</dbReference>
<evidence type="ECO:0000313" key="4">
    <source>
        <dbReference type="Proteomes" id="UP000268844"/>
    </source>
</evidence>
<proteinExistence type="predicted"/>
<accession>A0A447IBV4</accession>
<dbReference type="EMBL" id="UZWD01000025">
    <property type="protein sequence ID" value="VDS05001.1"/>
    <property type="molecule type" value="Genomic_DNA"/>
</dbReference>
<sequence length="406" mass="44737">MLRRLCLALTSCVALAAPAAAQDAAEQAFIDYHTARAIDAQCHFLRYFELSTMRNVELNLLAPLWFTAAHDSGKIDDGEYLAAYEKLAEAGRAKAAGIDCAYQAKAAPFILKLRELTAILIYSDLIIAFDGNGLSDEQRQAAQIYEAMISPLYGETWPRFVDYARSQAQIRYNQAAQKDDDSNPLAGMWDDDPEMKAELEAYGLTDDGVYVEALRKDATRIIDAMLFDLTAGEAGYRVRSAYLPNDTAIDLMVDGNGTTRYELIDIPGAYETLEGTGPVNLIFASTPEGELLAMTWGENARTLLASGSLTVLANPNKLSPEQTTSFSYIRSQDWLDDARFLPRRFPRRPASAGRVSSSPRKRSTPYWPTQPTSPIASSFPAPPIPPCRCRTTTRSRPDSPIFSTTG</sequence>
<name>A0A447IBV4_9HYPH</name>
<protein>
    <submittedName>
        <fullName evidence="3">Uncharacterized protein</fullName>
    </submittedName>
</protein>